<protein>
    <submittedName>
        <fullName evidence="1">Uncharacterized protein</fullName>
    </submittedName>
</protein>
<accession>A0A6J5M4J9</accession>
<sequence length="69" mass="7543">MSDTNERKLIARIADQDLIIRRLIGAGNDMAAALGEGCAHDEDGCDACVAAVAVWDRLYREIKRNDKAP</sequence>
<evidence type="ECO:0000313" key="1">
    <source>
        <dbReference type="EMBL" id="CAB4138799.1"/>
    </source>
</evidence>
<reference evidence="1" key="1">
    <citation type="submission" date="2020-04" db="EMBL/GenBank/DDBJ databases">
        <authorList>
            <person name="Chiriac C."/>
            <person name="Salcher M."/>
            <person name="Ghai R."/>
            <person name="Kavagutti S V."/>
        </authorList>
    </citation>
    <scope>NUCLEOTIDE SEQUENCE</scope>
</reference>
<gene>
    <name evidence="1" type="ORF">UFOVP341_17</name>
</gene>
<dbReference type="EMBL" id="LR796363">
    <property type="protein sequence ID" value="CAB4138799.1"/>
    <property type="molecule type" value="Genomic_DNA"/>
</dbReference>
<organism evidence="1">
    <name type="scientific">uncultured Caudovirales phage</name>
    <dbReference type="NCBI Taxonomy" id="2100421"/>
    <lineage>
        <taxon>Viruses</taxon>
        <taxon>Duplodnaviria</taxon>
        <taxon>Heunggongvirae</taxon>
        <taxon>Uroviricota</taxon>
        <taxon>Caudoviricetes</taxon>
        <taxon>Peduoviridae</taxon>
        <taxon>Maltschvirus</taxon>
        <taxon>Maltschvirus maltsch</taxon>
    </lineage>
</organism>
<name>A0A6J5M4J9_9CAUD</name>
<proteinExistence type="predicted"/>